<protein>
    <recommendedName>
        <fullName evidence="2">Desulfoferrodoxin ferrous iron-binding domain-containing protein</fullName>
    </recommendedName>
</protein>
<proteinExistence type="predicted"/>
<evidence type="ECO:0000256" key="1">
    <source>
        <dbReference type="ARBA" id="ARBA00023002"/>
    </source>
</evidence>
<dbReference type="Pfam" id="PF01880">
    <property type="entry name" value="Desulfoferrodox"/>
    <property type="match status" value="1"/>
</dbReference>
<dbReference type="GO" id="GO:0005506">
    <property type="term" value="F:iron ion binding"/>
    <property type="evidence" value="ECO:0007669"/>
    <property type="project" value="InterPro"/>
</dbReference>
<accession>A0A832GLH1</accession>
<gene>
    <name evidence="3" type="ORF">ENT73_03600</name>
</gene>
<dbReference type="GO" id="GO:0016491">
    <property type="term" value="F:oxidoreductase activity"/>
    <property type="evidence" value="ECO:0007669"/>
    <property type="project" value="UniProtKB-KW"/>
</dbReference>
<reference evidence="3" key="1">
    <citation type="journal article" date="2020" name="mSystems">
        <title>Genome- and Community-Level Interaction Insights into Carbon Utilization and Element Cycling Functions of Hydrothermarchaeota in Hydrothermal Sediment.</title>
        <authorList>
            <person name="Zhou Z."/>
            <person name="Liu Y."/>
            <person name="Xu W."/>
            <person name="Pan J."/>
            <person name="Luo Z.H."/>
            <person name="Li M."/>
        </authorList>
    </citation>
    <scope>NUCLEOTIDE SEQUENCE [LARGE SCALE GENOMIC DNA]</scope>
    <source>
        <strain evidence="3">SpSt-605</strain>
    </source>
</reference>
<dbReference type="EMBL" id="DSZU01000061">
    <property type="protein sequence ID" value="HGV55153.1"/>
    <property type="molecule type" value="Genomic_DNA"/>
</dbReference>
<dbReference type="SUPFAM" id="SSF49367">
    <property type="entry name" value="Superoxide reductase-like"/>
    <property type="match status" value="1"/>
</dbReference>
<dbReference type="InterPro" id="IPR036073">
    <property type="entry name" value="Desulfoferrodoxin_Fe-bd_dom_sf"/>
</dbReference>
<dbReference type="AlphaFoldDB" id="A0A832GLH1"/>
<feature type="domain" description="Desulfoferrodoxin ferrous iron-binding" evidence="2">
    <location>
        <begin position="57"/>
        <end position="139"/>
    </location>
</feature>
<evidence type="ECO:0000313" key="3">
    <source>
        <dbReference type="EMBL" id="HGV55153.1"/>
    </source>
</evidence>
<sequence>MERRDFMKIVLAGIGGLTMFDLLKVREAFAILPENLPSHVMKAIIYTKDNEGIWKGKAGSHAPIIEVQGDKVSVFTYHVMTDAHFIVRHTLIDEKGNILGSKVFTPNDREARSTYQLPQGYKGKIYATSFCNLHDLWVSEYTVK</sequence>
<comment type="caution">
    <text evidence="3">The sequence shown here is derived from an EMBL/GenBank/DDBJ whole genome shotgun (WGS) entry which is preliminary data.</text>
</comment>
<dbReference type="Gene3D" id="2.60.40.730">
    <property type="entry name" value="SOR catalytic domain"/>
    <property type="match status" value="1"/>
</dbReference>
<evidence type="ECO:0000259" key="2">
    <source>
        <dbReference type="Pfam" id="PF01880"/>
    </source>
</evidence>
<keyword evidence="1" id="KW-0560">Oxidoreductase</keyword>
<name>A0A832GLH1_9BACT</name>
<dbReference type="InterPro" id="IPR002742">
    <property type="entry name" value="Desulfoferrodoxin_Fe-bd_dom"/>
</dbReference>
<organism evidence="3">
    <name type="scientific">Caldimicrobium thiodismutans</name>
    <dbReference type="NCBI Taxonomy" id="1653476"/>
    <lineage>
        <taxon>Bacteria</taxon>
        <taxon>Pseudomonadati</taxon>
        <taxon>Thermodesulfobacteriota</taxon>
        <taxon>Thermodesulfobacteria</taxon>
        <taxon>Thermodesulfobacteriales</taxon>
        <taxon>Thermodesulfobacteriaceae</taxon>
        <taxon>Caldimicrobium</taxon>
    </lineage>
</organism>